<protein>
    <submittedName>
        <fullName evidence="1">Uncharacterized protein</fullName>
    </submittedName>
</protein>
<proteinExistence type="predicted"/>
<evidence type="ECO:0000313" key="1">
    <source>
        <dbReference type="EMBL" id="WUV29492.1"/>
    </source>
</evidence>
<organism evidence="1">
    <name type="scientific">Acinetobacter phage vB_AbaSt_W16</name>
    <dbReference type="NCBI Taxonomy" id="3116434"/>
    <lineage>
        <taxon>Viruses</taxon>
        <taxon>Duplodnaviria</taxon>
        <taxon>Heunggongvirae</taxon>
        <taxon>Uroviricota</taxon>
        <taxon>Caudoviricetes</taxon>
    </lineage>
</organism>
<name>A0AB38ZCT4_9CAUD</name>
<sequence>MTYDEQQKELKRLKDAINSAVLEAEVFADKHKLTFYISGPAYGMGGTYDHETGEWSASSENS</sequence>
<accession>A0AB38ZCT4</accession>
<dbReference type="EMBL" id="PP174317">
    <property type="protein sequence ID" value="WUV29492.1"/>
    <property type="molecule type" value="Genomic_DNA"/>
</dbReference>
<reference evidence="1" key="1">
    <citation type="submission" date="2024-01" db="EMBL/GenBank/DDBJ databases">
        <title>Isolation and characterization of novel bacteriophages targeting carbapenem-resistant Acinetobacter baumannii.</title>
        <authorList>
            <person name="Kim J."/>
            <person name="Kim S."/>
            <person name="Choi Y.-J."/>
            <person name="Shin M."/>
        </authorList>
    </citation>
    <scope>NUCLEOTIDE SEQUENCE</scope>
</reference>